<protein>
    <submittedName>
        <fullName evidence="5">Hydrolase or acyltransferase, alpha/beta fold family</fullName>
    </submittedName>
</protein>
<dbReference type="OrthoDB" id="24847at2"/>
<gene>
    <name evidence="5" type="ordered locus">Geob_2048</name>
</gene>
<dbReference type="HOGENOM" id="CLU_012494_13_1_7"/>
<name>B9M8Q7_GEODF</name>
<dbReference type="SUPFAM" id="SSF53474">
    <property type="entry name" value="alpha/beta-Hydrolases"/>
    <property type="match status" value="1"/>
</dbReference>
<evidence type="ECO:0000313" key="5">
    <source>
        <dbReference type="EMBL" id="ACM20403.1"/>
    </source>
</evidence>
<comment type="similarity">
    <text evidence="1">Belongs to the 'GDXG' lipolytic enzyme family.</text>
</comment>
<dbReference type="RefSeq" id="WP_012647132.1">
    <property type="nucleotide sequence ID" value="NC_011979.1"/>
</dbReference>
<keyword evidence="5" id="KW-0808">Transferase</keyword>
<accession>B9M8Q7</accession>
<evidence type="ECO:0000313" key="6">
    <source>
        <dbReference type="Proteomes" id="UP000007721"/>
    </source>
</evidence>
<reference evidence="5 6" key="1">
    <citation type="submission" date="2009-01" db="EMBL/GenBank/DDBJ databases">
        <title>Complete sequence of Geobacter sp. FRC-32.</title>
        <authorList>
            <consortium name="US DOE Joint Genome Institute"/>
            <person name="Lucas S."/>
            <person name="Copeland A."/>
            <person name="Lapidus A."/>
            <person name="Glavina del Rio T."/>
            <person name="Dalin E."/>
            <person name="Tice H."/>
            <person name="Bruce D."/>
            <person name="Goodwin L."/>
            <person name="Pitluck S."/>
            <person name="Saunders E."/>
            <person name="Brettin T."/>
            <person name="Detter J.C."/>
            <person name="Han C."/>
            <person name="Larimer F."/>
            <person name="Land M."/>
            <person name="Hauser L."/>
            <person name="Kyrpides N."/>
            <person name="Ovchinnikova G."/>
            <person name="Kostka J."/>
            <person name="Richardson P."/>
        </authorList>
    </citation>
    <scope>NUCLEOTIDE SEQUENCE [LARGE SCALE GENOMIC DNA]</scope>
    <source>
        <strain evidence="6">DSM 22248 / JCM 15807 / FRC-32</strain>
    </source>
</reference>
<dbReference type="KEGG" id="geo:Geob_2048"/>
<dbReference type="PROSITE" id="PS01174">
    <property type="entry name" value="LIPASE_GDXG_SER"/>
    <property type="match status" value="1"/>
</dbReference>
<proteinExistence type="inferred from homology"/>
<dbReference type="STRING" id="316067.Geob_2048"/>
<dbReference type="PROSITE" id="PS01173">
    <property type="entry name" value="LIPASE_GDXG_HIS"/>
    <property type="match status" value="1"/>
</dbReference>
<dbReference type="InterPro" id="IPR029058">
    <property type="entry name" value="AB_hydrolase_fold"/>
</dbReference>
<dbReference type="EMBL" id="CP001390">
    <property type="protein sequence ID" value="ACM20403.1"/>
    <property type="molecule type" value="Genomic_DNA"/>
</dbReference>
<evidence type="ECO:0000259" key="4">
    <source>
        <dbReference type="Pfam" id="PF07859"/>
    </source>
</evidence>
<evidence type="ECO:0000256" key="3">
    <source>
        <dbReference type="PROSITE-ProRule" id="PRU10038"/>
    </source>
</evidence>
<dbReference type="eggNOG" id="COG0657">
    <property type="taxonomic scope" value="Bacteria"/>
</dbReference>
<dbReference type="Pfam" id="PF07859">
    <property type="entry name" value="Abhydrolase_3"/>
    <property type="match status" value="1"/>
</dbReference>
<organism evidence="5 6">
    <name type="scientific">Geotalea daltonii (strain DSM 22248 / JCM 15807 / FRC-32)</name>
    <name type="common">Geobacter daltonii</name>
    <dbReference type="NCBI Taxonomy" id="316067"/>
    <lineage>
        <taxon>Bacteria</taxon>
        <taxon>Pseudomonadati</taxon>
        <taxon>Thermodesulfobacteriota</taxon>
        <taxon>Desulfuromonadia</taxon>
        <taxon>Geobacterales</taxon>
        <taxon>Geobacteraceae</taxon>
        <taxon>Geotalea</taxon>
    </lineage>
</organism>
<dbReference type="InterPro" id="IPR033140">
    <property type="entry name" value="Lipase_GDXG_put_SER_AS"/>
</dbReference>
<dbReference type="InterPro" id="IPR050300">
    <property type="entry name" value="GDXG_lipolytic_enzyme"/>
</dbReference>
<dbReference type="GO" id="GO:0016787">
    <property type="term" value="F:hydrolase activity"/>
    <property type="evidence" value="ECO:0007669"/>
    <property type="project" value="UniProtKB-KW"/>
</dbReference>
<dbReference type="Gene3D" id="3.40.50.1820">
    <property type="entry name" value="alpha/beta hydrolase"/>
    <property type="match status" value="1"/>
</dbReference>
<evidence type="ECO:0000256" key="1">
    <source>
        <dbReference type="ARBA" id="ARBA00010515"/>
    </source>
</evidence>
<dbReference type="InterPro" id="IPR002168">
    <property type="entry name" value="Lipase_GDXG_HIS_AS"/>
</dbReference>
<feature type="active site" evidence="3">
    <location>
        <position position="156"/>
    </location>
</feature>
<dbReference type="PANTHER" id="PTHR48081">
    <property type="entry name" value="AB HYDROLASE SUPERFAMILY PROTEIN C4A8.06C"/>
    <property type="match status" value="1"/>
</dbReference>
<dbReference type="AlphaFoldDB" id="B9M8Q7"/>
<dbReference type="PANTHER" id="PTHR48081:SF8">
    <property type="entry name" value="ALPHA_BETA HYDROLASE FOLD-3 DOMAIN-CONTAINING PROTEIN-RELATED"/>
    <property type="match status" value="1"/>
</dbReference>
<sequence length="310" mass="33528">MPSLRSRIFLTVLRNRHLLKFKLKKETAREWETSLPAVRASAAKTSKMFGKLPKGIRSAPVAIGELSAEWIEPIQADNDSVILYFHGGGYILGSIEAHRGIVAKFVSGSGARALLFGYRLAPEHRFPAALDDAVAAYRWLLSVGISPAKIVFAGDSAGAGLCLATLLAVRDRGMPLPAAAVALSPWTDMKHTGESLQTNASKCLAPTGSWVVCANHYLGGHDPGDPYASPLYGDLRDLPPLLIYVGGDETLRDDSVRYARKAKDAGVEVTLRVGEGMCHCYPACAPLFPEATRAMEEICSFIKRHQGRLD</sequence>
<dbReference type="Proteomes" id="UP000007721">
    <property type="component" value="Chromosome"/>
</dbReference>
<keyword evidence="6" id="KW-1185">Reference proteome</keyword>
<evidence type="ECO:0000256" key="2">
    <source>
        <dbReference type="ARBA" id="ARBA00022801"/>
    </source>
</evidence>
<keyword evidence="5" id="KW-0012">Acyltransferase</keyword>
<dbReference type="GO" id="GO:0016746">
    <property type="term" value="F:acyltransferase activity"/>
    <property type="evidence" value="ECO:0007669"/>
    <property type="project" value="UniProtKB-KW"/>
</dbReference>
<keyword evidence="2 5" id="KW-0378">Hydrolase</keyword>
<feature type="domain" description="Alpha/beta hydrolase fold-3" evidence="4">
    <location>
        <begin position="82"/>
        <end position="281"/>
    </location>
</feature>
<dbReference type="InterPro" id="IPR013094">
    <property type="entry name" value="AB_hydrolase_3"/>
</dbReference>